<comment type="caution">
    <text evidence="1">The sequence shown here is derived from an EMBL/GenBank/DDBJ whole genome shotgun (WGS) entry which is preliminary data.</text>
</comment>
<dbReference type="EMBL" id="JANJQO010000492">
    <property type="protein sequence ID" value="KAJ2977235.1"/>
    <property type="molecule type" value="Genomic_DNA"/>
</dbReference>
<reference evidence="1" key="1">
    <citation type="submission" date="2022-08" db="EMBL/GenBank/DDBJ databases">
        <title>Genome Sequence of Lecanicillium fungicola.</title>
        <authorList>
            <person name="Buettner E."/>
        </authorList>
    </citation>
    <scope>NUCLEOTIDE SEQUENCE</scope>
    <source>
        <strain evidence="1">Babe33</strain>
    </source>
</reference>
<sequence length="651" mass="71235">MTIKLVAPHGDWKSPISAESVASGSGAVAAPRVCNVTGRTYVLDDDGTGRMTIMELCGNSAVDILPKDHSVGNTIYEYGVTALNILPDGCLIFSDKNNAVGILDPNTCHVTIVLEENPTLRYGAFEAHKSSPWVLAIQEDHTIDTPYGVQNYVVAIHIENGDVKRVITGADFYFQPQFNSDGTRLVWLEWDHPELLFEMSRLCGADWDNSSIAIKNKHLISGGNSDGTCEPHWGTDDALYFSREKDDRRQLFRIPPGGGEPVHINFPGLEKFDIGEATMLEASRTYVSLSSRHLLATATSQGISCLICIDIKERQWRFVAQDQGITALRSDCVARANEFSGIVVGRGPTLAASVFKIDVQDDRKSRLIRTSGLSASDYPRGLVSLPESITIQSRSEPREVHGFLYMPRNNKYMAAPGALPPLVIQSHGGPTSLSSNGFNLQTQYFTSRGYAYLLVNYVGSIGYGREYRRHLYGRWGISDASDVADFATHLVRTGRVRTGAVGITGGSAGGYNTLQALTRYPTIFAAGVCLCGISDVAQLDSTTHKLESDYTTALVLPKGTPKEEAPRIFRERSALYHAGRIEAPLLLIHGTADPVVPIAQARQLYDIVKGKGGNVKLIEFPGEGHMLGKPDTVRSCTAETELWWRKTLLKL</sequence>
<name>A0ACC1ND63_9HYPO</name>
<evidence type="ECO:0000313" key="1">
    <source>
        <dbReference type="EMBL" id="KAJ2977235.1"/>
    </source>
</evidence>
<protein>
    <submittedName>
        <fullName evidence="1">Uncharacterized protein</fullName>
    </submittedName>
</protein>
<evidence type="ECO:0000313" key="2">
    <source>
        <dbReference type="Proteomes" id="UP001143910"/>
    </source>
</evidence>
<accession>A0ACC1ND63</accession>
<gene>
    <name evidence="1" type="ORF">NQ176_g4489</name>
</gene>
<proteinExistence type="predicted"/>
<dbReference type="Proteomes" id="UP001143910">
    <property type="component" value="Unassembled WGS sequence"/>
</dbReference>
<organism evidence="1 2">
    <name type="scientific">Zarea fungicola</name>
    <dbReference type="NCBI Taxonomy" id="93591"/>
    <lineage>
        <taxon>Eukaryota</taxon>
        <taxon>Fungi</taxon>
        <taxon>Dikarya</taxon>
        <taxon>Ascomycota</taxon>
        <taxon>Pezizomycotina</taxon>
        <taxon>Sordariomycetes</taxon>
        <taxon>Hypocreomycetidae</taxon>
        <taxon>Hypocreales</taxon>
        <taxon>Cordycipitaceae</taxon>
        <taxon>Zarea</taxon>
    </lineage>
</organism>
<keyword evidence="2" id="KW-1185">Reference proteome</keyword>